<sequence>MKLFYTLVLLTVFVLLFFKDLPVSLHLLLCSFIIGSFFIWRKKYQTAPPLTIKKAIVLTSFFLLLFSLSSPFSIALTVIAMIGYMTDMFSSYQQYIFVTNRENSASREIQKNNELFQALRAERHDFIKHVSAVSYLLETNQRQQAQEYIQDYVEALNDTHSYIQGEHSHVASVVHQSKNQAHTWGIHMNVQLDSPLSQLPLKHLDQMNLIMNLLHNALEAAHSSEKKEITVSSMIRSGIYILEVSNSTAPLSRERQDHLFTSFHVTEKKERHEGLGTWIISELVSNYHGRLEYTYNDLTLSIKIKFPIVVSSKQAT</sequence>
<proteinExistence type="predicted"/>
<accession>A0A0B6AR63</accession>
<protein>
    <submittedName>
        <fullName evidence="2">Histidine kinase-, DNA gyrase B-, and HSP90-like ATPase family protein</fullName>
    </submittedName>
</protein>
<dbReference type="GeneID" id="93641569"/>
<keyword evidence="2" id="KW-0808">Transferase</keyword>
<dbReference type="PANTHER" id="PTHR40448">
    <property type="entry name" value="TWO-COMPONENT SENSOR HISTIDINE KINASE"/>
    <property type="match status" value="1"/>
</dbReference>
<dbReference type="InterPro" id="IPR032834">
    <property type="entry name" value="NatK-like_C"/>
</dbReference>
<dbReference type="Pfam" id="PF14689">
    <property type="entry name" value="SPOB_a"/>
    <property type="match status" value="1"/>
</dbReference>
<dbReference type="InterPro" id="IPR036890">
    <property type="entry name" value="HATPase_C_sf"/>
</dbReference>
<name>A0A0B6AR63_PRIM2</name>
<evidence type="ECO:0000313" key="3">
    <source>
        <dbReference type="Proteomes" id="UP000031829"/>
    </source>
</evidence>
<dbReference type="AlphaFoldDB" id="A0A0B6AR63"/>
<organism evidence="2 3">
    <name type="scientific">Priestia megaterium (strain ATCC 14581 / DSM 32 / CCUG 1817 / JCM 2506 / NBRC 15308 / NCIMB 9376 / NCTC 10342 / NRRL B-14308 / VKM B-512 / Ford 19)</name>
    <name type="common">Bacillus megaterium</name>
    <dbReference type="NCBI Taxonomy" id="1348623"/>
    <lineage>
        <taxon>Bacteria</taxon>
        <taxon>Bacillati</taxon>
        <taxon>Bacillota</taxon>
        <taxon>Bacilli</taxon>
        <taxon>Bacillales</taxon>
        <taxon>Bacillaceae</taxon>
        <taxon>Priestia</taxon>
    </lineage>
</organism>
<gene>
    <name evidence="2" type="ORF">BG04_3510</name>
</gene>
<dbReference type="PANTHER" id="PTHR40448:SF1">
    <property type="entry name" value="TWO-COMPONENT SENSOR HISTIDINE KINASE"/>
    <property type="match status" value="1"/>
</dbReference>
<dbReference type="HOGENOM" id="CLU_020211_8_0_9"/>
<keyword evidence="2" id="KW-0418">Kinase</keyword>
<dbReference type="GO" id="GO:0016301">
    <property type="term" value="F:kinase activity"/>
    <property type="evidence" value="ECO:0007669"/>
    <property type="project" value="UniProtKB-KW"/>
</dbReference>
<dbReference type="GO" id="GO:0042802">
    <property type="term" value="F:identical protein binding"/>
    <property type="evidence" value="ECO:0007669"/>
    <property type="project" value="TreeGrafter"/>
</dbReference>
<dbReference type="Proteomes" id="UP000031829">
    <property type="component" value="Chromosome"/>
</dbReference>
<reference evidence="2 3" key="1">
    <citation type="journal article" date="2015" name="Genome Announc.">
        <title>Complete genome sequences for 35 biothreat assay-relevant bacillus species.</title>
        <authorList>
            <person name="Johnson S.L."/>
            <person name="Daligault H.E."/>
            <person name="Davenport K.W."/>
            <person name="Jaissle J."/>
            <person name="Frey K.G."/>
            <person name="Ladner J.T."/>
            <person name="Broomall S.M."/>
            <person name="Bishop-Lilly K.A."/>
            <person name="Bruce D.C."/>
            <person name="Gibbons H.S."/>
            <person name="Coyne S.R."/>
            <person name="Lo C.C."/>
            <person name="Meincke L."/>
            <person name="Munk A.C."/>
            <person name="Koroleva G.I."/>
            <person name="Rosenzweig C.N."/>
            <person name="Palacios G.F."/>
            <person name="Redden C.L."/>
            <person name="Minogue T.D."/>
            <person name="Chain P.S."/>
        </authorList>
    </citation>
    <scope>NUCLEOTIDE SEQUENCE [LARGE SCALE GENOMIC DNA]</scope>
    <source>
        <strain evidence="3">ATCC 14581 / DSM 32 / JCM 2506 / NBRC 15308 / NCIMB 9376 / NCTC 10342 / NRRL B-14308 / VKM B-512</strain>
    </source>
</reference>
<dbReference type="InterPro" id="IPR003594">
    <property type="entry name" value="HATPase_dom"/>
</dbReference>
<dbReference type="EMBL" id="CP009920">
    <property type="protein sequence ID" value="AJI22324.1"/>
    <property type="molecule type" value="Genomic_DNA"/>
</dbReference>
<dbReference type="InterPro" id="IPR039506">
    <property type="entry name" value="SPOB_a"/>
</dbReference>
<dbReference type="Gene3D" id="3.30.565.10">
    <property type="entry name" value="Histidine kinase-like ATPase, C-terminal domain"/>
    <property type="match status" value="1"/>
</dbReference>
<evidence type="ECO:0000259" key="1">
    <source>
        <dbReference type="SMART" id="SM00387"/>
    </source>
</evidence>
<evidence type="ECO:0000313" key="2">
    <source>
        <dbReference type="EMBL" id="AJI22324.1"/>
    </source>
</evidence>
<feature type="domain" description="Histidine kinase/HSP90-like ATPase" evidence="1">
    <location>
        <begin position="204"/>
        <end position="310"/>
    </location>
</feature>
<dbReference type="SUPFAM" id="SSF55874">
    <property type="entry name" value="ATPase domain of HSP90 chaperone/DNA topoisomerase II/histidine kinase"/>
    <property type="match status" value="1"/>
</dbReference>
<dbReference type="KEGG" id="bmeg:BG04_3510"/>
<dbReference type="Pfam" id="PF14501">
    <property type="entry name" value="HATPase_c_5"/>
    <property type="match status" value="1"/>
</dbReference>
<dbReference type="Gene3D" id="1.10.287.130">
    <property type="match status" value="1"/>
</dbReference>
<dbReference type="SMART" id="SM00387">
    <property type="entry name" value="HATPase_c"/>
    <property type="match status" value="1"/>
</dbReference>
<dbReference type="RefSeq" id="WP_034653610.1">
    <property type="nucleotide sequence ID" value="NZ_BCVB01000003.1"/>
</dbReference>